<evidence type="ECO:0000313" key="1">
    <source>
        <dbReference type="EMBL" id="ALU91958.1"/>
    </source>
</evidence>
<sequence>MSIEQPMTEFEKQGLAIGQMMNCQDVNAGDRTYEELMQEDMSTGATWEQVSEMYGFLEESFCPHVLPEPAQ</sequence>
<reference evidence="1 2" key="1">
    <citation type="journal article" date="2012" name="J. Bacteriol.">
        <title>Draft genome sequence of Streptomyces globisporus C-1027, which produces an antitumor antibiotic consisting of a nine-membered enediyne with a chromoprotein.</title>
        <authorList>
            <person name="Wang L."/>
            <person name="Wang S."/>
            <person name="He Q."/>
            <person name="Yu T."/>
            <person name="Li Q."/>
            <person name="Hong B."/>
        </authorList>
    </citation>
    <scope>NUCLEOTIDE SEQUENCE [LARGE SCALE GENOMIC DNA]</scope>
    <source>
        <strain evidence="1 2">C-1027</strain>
    </source>
</reference>
<dbReference type="RefSeq" id="WP_010063824.1">
    <property type="nucleotide sequence ID" value="NZ_CP013738.1"/>
</dbReference>
<name>A0A0U3KGH7_STRGL</name>
<dbReference type="AlphaFoldDB" id="A0A0U3KGH7"/>
<proteinExistence type="predicted"/>
<dbReference type="EMBL" id="CP013738">
    <property type="protein sequence ID" value="ALU91958.1"/>
    <property type="molecule type" value="Genomic_DNA"/>
</dbReference>
<organism evidence="1 2">
    <name type="scientific">Streptomyces globisporus C-1027</name>
    <dbReference type="NCBI Taxonomy" id="1172567"/>
    <lineage>
        <taxon>Bacteria</taxon>
        <taxon>Bacillati</taxon>
        <taxon>Actinomycetota</taxon>
        <taxon>Actinomycetes</taxon>
        <taxon>Kitasatosporales</taxon>
        <taxon>Streptomycetaceae</taxon>
        <taxon>Streptomyces</taxon>
    </lineage>
</organism>
<evidence type="ECO:0000313" key="2">
    <source>
        <dbReference type="Proteomes" id="UP000064183"/>
    </source>
</evidence>
<accession>A0A0U3KGH7</accession>
<dbReference type="GeneID" id="27780734"/>
<dbReference type="KEGG" id="sgb:WQO_00360"/>
<protein>
    <submittedName>
        <fullName evidence="1">Uncharacterized protein</fullName>
    </submittedName>
</protein>
<gene>
    <name evidence="1" type="ORF">WQO_00360</name>
</gene>
<dbReference type="Proteomes" id="UP000064183">
    <property type="component" value="Chromosome"/>
</dbReference>